<organism evidence="2">
    <name type="scientific">Ananas comosus var. bracteatus</name>
    <name type="common">red pineapple</name>
    <dbReference type="NCBI Taxonomy" id="296719"/>
    <lineage>
        <taxon>Eukaryota</taxon>
        <taxon>Viridiplantae</taxon>
        <taxon>Streptophyta</taxon>
        <taxon>Embryophyta</taxon>
        <taxon>Tracheophyta</taxon>
        <taxon>Spermatophyta</taxon>
        <taxon>Magnoliopsida</taxon>
        <taxon>Liliopsida</taxon>
        <taxon>Poales</taxon>
        <taxon>Bromeliaceae</taxon>
        <taxon>Bromelioideae</taxon>
        <taxon>Ananas</taxon>
    </lineage>
</organism>
<dbReference type="InterPro" id="IPR009769">
    <property type="entry name" value="EDR2_C"/>
</dbReference>
<protein>
    <recommendedName>
        <fullName evidence="1">Protein ENHANCED DISEASE RESISTANCE 2 C-terminal domain-containing protein</fullName>
    </recommendedName>
</protein>
<reference evidence="2" key="1">
    <citation type="submission" date="2020-07" db="EMBL/GenBank/DDBJ databases">
        <authorList>
            <person name="Lin J."/>
        </authorList>
    </citation>
    <scope>NUCLEOTIDE SEQUENCE</scope>
</reference>
<name>A0A6V7QGX4_ANACO</name>
<evidence type="ECO:0000313" key="2">
    <source>
        <dbReference type="EMBL" id="CAD1842412.1"/>
    </source>
</evidence>
<evidence type="ECO:0000259" key="1">
    <source>
        <dbReference type="Pfam" id="PF07059"/>
    </source>
</evidence>
<feature type="domain" description="Protein ENHANCED DISEASE RESISTANCE 2 C-terminal" evidence="1">
    <location>
        <begin position="193"/>
        <end position="248"/>
    </location>
</feature>
<dbReference type="EMBL" id="LR862136">
    <property type="protein sequence ID" value="CAD1842412.1"/>
    <property type="molecule type" value="Genomic_DNA"/>
</dbReference>
<dbReference type="PANTHER" id="PTHR31558">
    <property type="entry name" value="CW14 PROTEIN"/>
    <property type="match status" value="1"/>
</dbReference>
<dbReference type="AlphaFoldDB" id="A0A6V7QGX4"/>
<proteinExistence type="predicted"/>
<accession>A0A6V7QGX4</accession>
<sequence>MLPNFTETTPRIAFLTNISRNFITIEVRWLSIRKCNQNSNDAYLKRDGGKPEKPLSNNELKDENKAALIRPPQGCELVGKADEATLKSRNVDFLTKRKQTLADSYGSFKGLKEKKETEEKSHESMTPSRLKKLVSSLSFNDKMHQISGARPTSQKRKSAVIRLRIRGGHLVEKKQLNIVPQSSSYIVQGPVLDKKKYPAAKYAPCYPIGVDLFICPCKIHHISQHIELPHVKPHKKLPLLLIVNIQVRRNEGNVYTITKS</sequence>
<dbReference type="Pfam" id="PF07059">
    <property type="entry name" value="EDR2_C"/>
    <property type="match status" value="1"/>
</dbReference>
<gene>
    <name evidence="2" type="ORF">CB5_LOCUS25623</name>
</gene>
<dbReference type="PANTHER" id="PTHR31558:SF40">
    <property type="entry name" value="EXPRESSED PROTEIN"/>
    <property type="match status" value="1"/>
</dbReference>